<evidence type="ECO:0000313" key="1">
    <source>
        <dbReference type="Ensembl" id="ENSMLUP00000021945.1"/>
    </source>
</evidence>
<dbReference type="Proteomes" id="UP000001074">
    <property type="component" value="Unassembled WGS sequence"/>
</dbReference>
<dbReference type="HOGENOM" id="CLU_2548929_0_0_1"/>
<dbReference type="InParanoid" id="G1QE12"/>
<dbReference type="EMBL" id="AAPE02022318">
    <property type="status" value="NOT_ANNOTATED_CDS"/>
    <property type="molecule type" value="Genomic_DNA"/>
</dbReference>
<name>G1QE12_MYOLU</name>
<evidence type="ECO:0000313" key="2">
    <source>
        <dbReference type="Proteomes" id="UP000001074"/>
    </source>
</evidence>
<proteinExistence type="predicted"/>
<reference evidence="1" key="3">
    <citation type="submission" date="2025-09" db="UniProtKB">
        <authorList>
            <consortium name="Ensembl"/>
        </authorList>
    </citation>
    <scope>IDENTIFICATION</scope>
</reference>
<sequence length="83" mass="9270">FLPVKRKSVSGRNSCPAKSLSVGFLPPETKSCITLFLHPFRNPEREHRLNCCLKQNVLVISDSLTALSAEGSAVRRPVTWHCH</sequence>
<organism evidence="1 2">
    <name type="scientific">Myotis lucifugus</name>
    <name type="common">Little brown bat</name>
    <dbReference type="NCBI Taxonomy" id="59463"/>
    <lineage>
        <taxon>Eukaryota</taxon>
        <taxon>Metazoa</taxon>
        <taxon>Chordata</taxon>
        <taxon>Craniata</taxon>
        <taxon>Vertebrata</taxon>
        <taxon>Euteleostomi</taxon>
        <taxon>Mammalia</taxon>
        <taxon>Eutheria</taxon>
        <taxon>Laurasiatheria</taxon>
        <taxon>Chiroptera</taxon>
        <taxon>Yangochiroptera</taxon>
        <taxon>Vespertilionidae</taxon>
        <taxon>Myotis</taxon>
    </lineage>
</organism>
<reference evidence="1 2" key="1">
    <citation type="journal article" date="2011" name="Nature">
        <title>A high-resolution map of human evolutionary constraint using 29 mammals.</title>
        <authorList>
            <person name="Lindblad-Toh K."/>
            <person name="Garber M."/>
            <person name="Zuk O."/>
            <person name="Lin M.F."/>
            <person name="Parker B.J."/>
            <person name="Washietl S."/>
            <person name="Kheradpour P."/>
            <person name="Ernst J."/>
            <person name="Jordan G."/>
            <person name="Mauceli E."/>
            <person name="Ward L.D."/>
            <person name="Lowe C.B."/>
            <person name="Holloway A.K."/>
            <person name="Clamp M."/>
            <person name="Gnerre S."/>
            <person name="Alfoldi J."/>
            <person name="Beal K."/>
            <person name="Chang J."/>
            <person name="Clawson H."/>
            <person name="Cuff J."/>
            <person name="Di Palma F."/>
            <person name="Fitzgerald S."/>
            <person name="Flicek P."/>
            <person name="Guttman M."/>
            <person name="Hubisz M.J."/>
            <person name="Jaffe D.B."/>
            <person name="Jungreis I."/>
            <person name="Kent W.J."/>
            <person name="Kostka D."/>
            <person name="Lara M."/>
            <person name="Martins A.L."/>
            <person name="Massingham T."/>
            <person name="Moltke I."/>
            <person name="Raney B.J."/>
            <person name="Rasmussen M.D."/>
            <person name="Robinson J."/>
            <person name="Stark A."/>
            <person name="Vilella A.J."/>
            <person name="Wen J."/>
            <person name="Xie X."/>
            <person name="Zody M.C."/>
            <person name="Baldwin J."/>
            <person name="Bloom T."/>
            <person name="Chin C.W."/>
            <person name="Heiman D."/>
            <person name="Nicol R."/>
            <person name="Nusbaum C."/>
            <person name="Young S."/>
            <person name="Wilkinson J."/>
            <person name="Worley K.C."/>
            <person name="Kovar C.L."/>
            <person name="Muzny D.M."/>
            <person name="Gibbs R.A."/>
            <person name="Cree A."/>
            <person name="Dihn H.H."/>
            <person name="Fowler G."/>
            <person name="Jhangiani S."/>
            <person name="Joshi V."/>
            <person name="Lee S."/>
            <person name="Lewis L.R."/>
            <person name="Nazareth L.V."/>
            <person name="Okwuonu G."/>
            <person name="Santibanez J."/>
            <person name="Warren W.C."/>
            <person name="Mardis E.R."/>
            <person name="Weinstock G.M."/>
            <person name="Wilson R.K."/>
            <person name="Delehaunty K."/>
            <person name="Dooling D."/>
            <person name="Fronik C."/>
            <person name="Fulton L."/>
            <person name="Fulton B."/>
            <person name="Graves T."/>
            <person name="Minx P."/>
            <person name="Sodergren E."/>
            <person name="Birney E."/>
            <person name="Margulies E.H."/>
            <person name="Herrero J."/>
            <person name="Green E.D."/>
            <person name="Haussler D."/>
            <person name="Siepel A."/>
            <person name="Goldman N."/>
            <person name="Pollard K.S."/>
            <person name="Pedersen J.S."/>
            <person name="Lander E.S."/>
            <person name="Kellis M."/>
        </authorList>
    </citation>
    <scope>NUCLEOTIDE SEQUENCE [LARGE SCALE GENOMIC DNA]</scope>
</reference>
<accession>G1QE12</accession>
<dbReference type="AlphaFoldDB" id="G1QE12"/>
<reference evidence="1" key="2">
    <citation type="submission" date="2025-08" db="UniProtKB">
        <authorList>
            <consortium name="Ensembl"/>
        </authorList>
    </citation>
    <scope>IDENTIFICATION</scope>
</reference>
<dbReference type="Ensembl" id="ENSMLUT00000022207.1">
    <property type="protein sequence ID" value="ENSMLUP00000021945.1"/>
    <property type="gene ID" value="ENSMLUG00000028402.1"/>
</dbReference>
<keyword evidence="2" id="KW-1185">Reference proteome</keyword>
<protein>
    <submittedName>
        <fullName evidence="1">Uncharacterized protein</fullName>
    </submittedName>
</protein>